<accession>A0A1S3EH23</accession>
<evidence type="ECO:0000313" key="4">
    <source>
        <dbReference type="RefSeq" id="XP_012575137.1"/>
    </source>
</evidence>
<sequence length="369" mass="41447">MDKNEEDEPSSSRVPGPHEEDESDPTSQQPPRGWRTVTHHPLDLIIGNTEDGVRTRNSLRENTTIMAMISQVEPKTIDQAIAAQCCSQLLWIKNQLEDYSLSKKVTQDSTVHVVDSDDSKGNTSAKSIPKSSSKPSTPKRSKTKSTKQSKPTPKKFRSSKTTHVPIFDSTDSETNYTSKWINKSSNEPQYSRLVKAFYAACHDCKGSPGFSFVLKGVHLEVNPTTLCKILDIQDAGARYFAETWYMQYMITRTSVLQTILINPRKPLVVSNLPPMCQIFHNICVHSIVPRAGSFEKVTELDILIIHHLLTGTPLHLSNIIFSYMLNAAIVGRSAPYGMILTKVFKFFKVPLDDEESIQCNNLFSMKNIK</sequence>
<proteinExistence type="predicted"/>
<keyword evidence="3" id="KW-1185">Reference proteome</keyword>
<dbReference type="Pfam" id="PF20167">
    <property type="entry name" value="Transposase_32"/>
    <property type="match status" value="1"/>
</dbReference>
<feature type="compositionally biased region" description="Low complexity" evidence="1">
    <location>
        <begin position="123"/>
        <end position="136"/>
    </location>
</feature>
<name>A0A1S3EH23_CICAR</name>
<dbReference type="OrthoDB" id="848707at2759"/>
<dbReference type="InterPro" id="IPR046796">
    <property type="entry name" value="Transposase_32_dom"/>
</dbReference>
<reference evidence="4" key="1">
    <citation type="submission" date="2025-08" db="UniProtKB">
        <authorList>
            <consortium name="RefSeq"/>
        </authorList>
    </citation>
    <scope>IDENTIFICATION</scope>
    <source>
        <tissue evidence="4">Etiolated seedlings</tissue>
    </source>
</reference>
<protein>
    <submittedName>
        <fullName evidence="4">Uncharacterized protein LOC105852882</fullName>
    </submittedName>
</protein>
<feature type="domain" description="Putative plant transposon protein" evidence="2">
    <location>
        <begin position="187"/>
        <end position="350"/>
    </location>
</feature>
<feature type="region of interest" description="Disordered" evidence="1">
    <location>
        <begin position="106"/>
        <end position="167"/>
    </location>
</feature>
<evidence type="ECO:0000259" key="2">
    <source>
        <dbReference type="Pfam" id="PF20167"/>
    </source>
</evidence>
<gene>
    <name evidence="4" type="primary">LOC105852882</name>
</gene>
<organism evidence="3 4">
    <name type="scientific">Cicer arietinum</name>
    <name type="common">Chickpea</name>
    <name type="synonym">Garbanzo</name>
    <dbReference type="NCBI Taxonomy" id="3827"/>
    <lineage>
        <taxon>Eukaryota</taxon>
        <taxon>Viridiplantae</taxon>
        <taxon>Streptophyta</taxon>
        <taxon>Embryophyta</taxon>
        <taxon>Tracheophyta</taxon>
        <taxon>Spermatophyta</taxon>
        <taxon>Magnoliopsida</taxon>
        <taxon>eudicotyledons</taxon>
        <taxon>Gunneridae</taxon>
        <taxon>Pentapetalae</taxon>
        <taxon>rosids</taxon>
        <taxon>fabids</taxon>
        <taxon>Fabales</taxon>
        <taxon>Fabaceae</taxon>
        <taxon>Papilionoideae</taxon>
        <taxon>50 kb inversion clade</taxon>
        <taxon>NPAAA clade</taxon>
        <taxon>Hologalegina</taxon>
        <taxon>IRL clade</taxon>
        <taxon>Cicereae</taxon>
        <taxon>Cicer</taxon>
    </lineage>
</organism>
<dbReference type="AlphaFoldDB" id="A0A1S3EH23"/>
<evidence type="ECO:0000313" key="3">
    <source>
        <dbReference type="Proteomes" id="UP000087171"/>
    </source>
</evidence>
<dbReference type="RefSeq" id="XP_012575137.1">
    <property type="nucleotide sequence ID" value="XM_012719683.1"/>
</dbReference>
<dbReference type="Proteomes" id="UP000087171">
    <property type="component" value="Unplaced"/>
</dbReference>
<feature type="region of interest" description="Disordered" evidence="1">
    <location>
        <begin position="1"/>
        <end position="40"/>
    </location>
</feature>
<feature type="compositionally biased region" description="Basic residues" evidence="1">
    <location>
        <begin position="137"/>
        <end position="160"/>
    </location>
</feature>
<evidence type="ECO:0000256" key="1">
    <source>
        <dbReference type="SAM" id="MobiDB-lite"/>
    </source>
</evidence>